<evidence type="ECO:0000313" key="2">
    <source>
        <dbReference type="EMBL" id="THH29214.1"/>
    </source>
</evidence>
<sequence>MSKEAALRRNRKDCDELDPEGKWSKLCTMLWGKGDQAPLFEAVVIRRSEGEDRVADAVPSRCWVLSSSLSEVGILDDMLVETAIIREEYLTAIDDMINVYVNDTEKEPRKTKRWLGHTVTGQPGIGKSVLLIIILILRLAAGLPTVLIDQADYMTLFIDGKVYSIPMAPLRIIEFFPRHLWILFDSNHDVFTPRSRLLGSYLFLVQAASPRNERIAWRKKSSIHLWYMKTWTLVELLLGRQFQRTGDVCEEVYLKLYWSKYAPSARLAYKYGNETTLRRCDKDTQNQIKRLSYDNLYKVFQDASAHHLQQDISYHLIRFDPDGDRDPIVKIPTQHLCDMIYSSVLKGSGPHIANFYSLFLETSYSKWRIEPLERSFTRKYTHWRTYDDATFATEYLSIKCSDRGVATLEDRVWKVDSLEEISIKPYNAKSTLDLQSAYYAPMQKNHPSFDSFLFDAVRGLAIGFQATVGDRHDVKLGGLSWL</sequence>
<dbReference type="PANTHER" id="PTHR33129:SF3">
    <property type="entry name" value="HOT SPOT (RHS) PROTEIN, PUTATIVE-RELATED"/>
    <property type="match status" value="1"/>
</dbReference>
<comment type="caution">
    <text evidence="2">The sequence shown here is derived from an EMBL/GenBank/DDBJ whole genome shotgun (WGS) entry which is preliminary data.</text>
</comment>
<keyword evidence="1" id="KW-0472">Membrane</keyword>
<dbReference type="EMBL" id="SGPM01000134">
    <property type="protein sequence ID" value="THH29214.1"/>
    <property type="molecule type" value="Genomic_DNA"/>
</dbReference>
<dbReference type="PANTHER" id="PTHR33129">
    <property type="entry name" value="PROTEIN KINASE DOMAIN-CONTAINING PROTEIN-RELATED"/>
    <property type="match status" value="1"/>
</dbReference>
<keyword evidence="1" id="KW-1133">Transmembrane helix</keyword>
<evidence type="ECO:0000256" key="1">
    <source>
        <dbReference type="SAM" id="Phobius"/>
    </source>
</evidence>
<keyword evidence="1" id="KW-0812">Transmembrane</keyword>
<proteinExistence type="predicted"/>
<feature type="transmembrane region" description="Helical" evidence="1">
    <location>
        <begin position="129"/>
        <end position="148"/>
    </location>
</feature>
<keyword evidence="3" id="KW-1185">Reference proteome</keyword>
<dbReference type="Proteomes" id="UP000308730">
    <property type="component" value="Unassembled WGS sequence"/>
</dbReference>
<protein>
    <submittedName>
        <fullName evidence="2">Uncharacterized protein</fullName>
    </submittedName>
</protein>
<organism evidence="2 3">
    <name type="scientific">Antrodiella citrinella</name>
    <dbReference type="NCBI Taxonomy" id="2447956"/>
    <lineage>
        <taxon>Eukaryota</taxon>
        <taxon>Fungi</taxon>
        <taxon>Dikarya</taxon>
        <taxon>Basidiomycota</taxon>
        <taxon>Agaricomycotina</taxon>
        <taxon>Agaricomycetes</taxon>
        <taxon>Polyporales</taxon>
        <taxon>Steccherinaceae</taxon>
        <taxon>Antrodiella</taxon>
    </lineage>
</organism>
<evidence type="ECO:0000313" key="3">
    <source>
        <dbReference type="Proteomes" id="UP000308730"/>
    </source>
</evidence>
<dbReference type="AlphaFoldDB" id="A0A4S4MSS3"/>
<reference evidence="2 3" key="1">
    <citation type="submission" date="2019-02" db="EMBL/GenBank/DDBJ databases">
        <title>Genome sequencing of the rare red list fungi Antrodiella citrinella (Flaviporus citrinellus).</title>
        <authorList>
            <person name="Buettner E."/>
            <person name="Kellner H."/>
        </authorList>
    </citation>
    <scope>NUCLEOTIDE SEQUENCE [LARGE SCALE GENOMIC DNA]</scope>
    <source>
        <strain evidence="2 3">DSM 108506</strain>
    </source>
</reference>
<name>A0A4S4MSS3_9APHY</name>
<gene>
    <name evidence="2" type="ORF">EUX98_g4970</name>
</gene>
<dbReference type="InterPro" id="IPR052980">
    <property type="entry name" value="Crinkler_effector"/>
</dbReference>
<accession>A0A4S4MSS3</accession>
<dbReference type="OrthoDB" id="19861at2759"/>